<dbReference type="InterPro" id="IPR002477">
    <property type="entry name" value="Peptidoglycan-bd-like"/>
</dbReference>
<feature type="region of interest" description="Disordered" evidence="2">
    <location>
        <begin position="188"/>
        <end position="228"/>
    </location>
</feature>
<comment type="caution">
    <text evidence="5">The sequence shown here is derived from an EMBL/GenBank/DDBJ whole genome shotgun (WGS) entry which is preliminary data.</text>
</comment>
<evidence type="ECO:0000256" key="1">
    <source>
        <dbReference type="ARBA" id="ARBA00022729"/>
    </source>
</evidence>
<dbReference type="PANTHER" id="PTHR39160:SF4">
    <property type="entry name" value="RESUSCITATION-PROMOTING FACTOR RPFB"/>
    <property type="match status" value="1"/>
</dbReference>
<dbReference type="CDD" id="cd22786">
    <property type="entry name" value="DPBB_YuiC-like"/>
    <property type="match status" value="1"/>
</dbReference>
<protein>
    <submittedName>
        <fullName evidence="5">Cell wall-binding protein</fullName>
    </submittedName>
</protein>
<dbReference type="InterPro" id="IPR036366">
    <property type="entry name" value="PGBDSf"/>
</dbReference>
<dbReference type="Pfam" id="PF06725">
    <property type="entry name" value="3D"/>
    <property type="match status" value="1"/>
</dbReference>
<feature type="domain" description="Peptidoglycan binding-like" evidence="3">
    <location>
        <begin position="122"/>
        <end position="177"/>
    </location>
</feature>
<evidence type="ECO:0000259" key="4">
    <source>
        <dbReference type="Pfam" id="PF06725"/>
    </source>
</evidence>
<evidence type="ECO:0000313" key="6">
    <source>
        <dbReference type="Proteomes" id="UP000319716"/>
    </source>
</evidence>
<dbReference type="GO" id="GO:0019867">
    <property type="term" value="C:outer membrane"/>
    <property type="evidence" value="ECO:0007669"/>
    <property type="project" value="InterPro"/>
</dbReference>
<dbReference type="AlphaFoldDB" id="A0A4Y1ZDE2"/>
<keyword evidence="1" id="KW-0732">Signal</keyword>
<dbReference type="SUPFAM" id="SSF47090">
    <property type="entry name" value="PGBD-like"/>
    <property type="match status" value="2"/>
</dbReference>
<dbReference type="InterPro" id="IPR036908">
    <property type="entry name" value="RlpA-like_sf"/>
</dbReference>
<dbReference type="GO" id="GO:0004553">
    <property type="term" value="F:hydrolase activity, hydrolyzing O-glycosyl compounds"/>
    <property type="evidence" value="ECO:0007669"/>
    <property type="project" value="InterPro"/>
</dbReference>
<feature type="domain" description="Peptidoglycan binding-like" evidence="3">
    <location>
        <begin position="49"/>
        <end position="105"/>
    </location>
</feature>
<dbReference type="InterPro" id="IPR051933">
    <property type="entry name" value="Resuscitation_pf_RpfB"/>
</dbReference>
<name>A0A4Y1ZDE2_9BACL</name>
<sequence length="384" mass="41991">MGGTPMYTGITLAKTAAVAATFTSSFIILPQNAAAHLNKDALLYEGMHSDEIKTIQSILKATGDYPLKKTTGYFGSNTEKAVKSFQKNSKIAIDGIVGSETKGALIQYINQHMDLLEHGSKGNEVAYLQEMLREIGFSKLPVDGYFGARTEAAVRTLQHEMNINPDGVVGPKTWKKIESLLENSRKIDTAVPANSADQNKKQISEPESKSAEQSRVQAAPQKKDTVRKTENVSIVREFYANSTAYTANCTGCSGTTATGINLNQNPNSKVIAVDPSVIPLGTKLFVEGYGYAVAAIPGVRLKGTASMFSLKTTTVHCNGEDERLRSKFLNEWMHQEAELNDRCCLTFSARGSGIFLATEDKRPLTEMGSRHNRDGQILKRKRPF</sequence>
<organism evidence="5 6">
    <name type="scientific">Sporolactobacillus inulinus</name>
    <dbReference type="NCBI Taxonomy" id="2078"/>
    <lineage>
        <taxon>Bacteria</taxon>
        <taxon>Bacillati</taxon>
        <taxon>Bacillota</taxon>
        <taxon>Bacilli</taxon>
        <taxon>Bacillales</taxon>
        <taxon>Sporolactobacillaceae</taxon>
        <taxon>Sporolactobacillus</taxon>
    </lineage>
</organism>
<dbReference type="InterPro" id="IPR036365">
    <property type="entry name" value="PGBD-like_sf"/>
</dbReference>
<dbReference type="Pfam" id="PF01471">
    <property type="entry name" value="PG_binding_1"/>
    <property type="match status" value="2"/>
</dbReference>
<reference evidence="5 6" key="1">
    <citation type="submission" date="2017-11" db="EMBL/GenBank/DDBJ databases">
        <title>Draft Genome Sequence of Sporolactobacillus inulinus NBRC 111894 Isolated from Koso, a Japanese Sugar-Vegetable Fermented Beverage.</title>
        <authorList>
            <person name="Chiou T.Y."/>
            <person name="Oshima K."/>
            <person name="Suda W."/>
            <person name="Hattori M."/>
            <person name="Takahashi T."/>
        </authorList>
    </citation>
    <scope>NUCLEOTIDE SEQUENCE [LARGE SCALE GENOMIC DNA]</scope>
    <source>
        <strain evidence="5 6">NBRC111894</strain>
    </source>
</reference>
<dbReference type="Proteomes" id="UP000319716">
    <property type="component" value="Unassembled WGS sequence"/>
</dbReference>
<feature type="compositionally biased region" description="Basic and acidic residues" evidence="2">
    <location>
        <begin position="198"/>
        <end position="212"/>
    </location>
</feature>
<feature type="domain" description="3D" evidence="4">
    <location>
        <begin position="269"/>
        <end position="296"/>
    </location>
</feature>
<evidence type="ECO:0000256" key="2">
    <source>
        <dbReference type="SAM" id="MobiDB-lite"/>
    </source>
</evidence>
<dbReference type="EMBL" id="BEXB01000020">
    <property type="protein sequence ID" value="GAY77049.1"/>
    <property type="molecule type" value="Genomic_DNA"/>
</dbReference>
<dbReference type="Gene3D" id="2.40.40.10">
    <property type="entry name" value="RlpA-like domain"/>
    <property type="match status" value="1"/>
</dbReference>
<dbReference type="GO" id="GO:0009254">
    <property type="term" value="P:peptidoglycan turnover"/>
    <property type="evidence" value="ECO:0007669"/>
    <property type="project" value="InterPro"/>
</dbReference>
<accession>A0A4Y1ZDE2</accession>
<evidence type="ECO:0000259" key="3">
    <source>
        <dbReference type="Pfam" id="PF01471"/>
    </source>
</evidence>
<evidence type="ECO:0000313" key="5">
    <source>
        <dbReference type="EMBL" id="GAY77049.1"/>
    </source>
</evidence>
<dbReference type="PANTHER" id="PTHR39160">
    <property type="entry name" value="CELL WALL-BINDING PROTEIN YOCH"/>
    <property type="match status" value="1"/>
</dbReference>
<gene>
    <name evidence="5" type="ORF">NBRC111894_2603</name>
</gene>
<proteinExistence type="predicted"/>
<dbReference type="Gene3D" id="1.10.101.10">
    <property type="entry name" value="PGBD-like superfamily/PGBD"/>
    <property type="match status" value="2"/>
</dbReference>
<dbReference type="InterPro" id="IPR010611">
    <property type="entry name" value="3D_dom"/>
</dbReference>